<evidence type="ECO:0000313" key="2">
    <source>
        <dbReference type="EMBL" id="MCD9638553.1"/>
    </source>
</evidence>
<dbReference type="Proteomes" id="UP000823775">
    <property type="component" value="Unassembled WGS sequence"/>
</dbReference>
<name>A0ABS8UUU9_DATST</name>
<gene>
    <name evidence="2" type="ORF">HAX54_022576</name>
</gene>
<comment type="caution">
    <text evidence="2">The sequence shown here is derived from an EMBL/GenBank/DDBJ whole genome shotgun (WGS) entry which is preliminary data.</text>
</comment>
<accession>A0ABS8UUU9</accession>
<keyword evidence="3" id="KW-1185">Reference proteome</keyword>
<organism evidence="2 3">
    <name type="scientific">Datura stramonium</name>
    <name type="common">Jimsonweed</name>
    <name type="synonym">Common thornapple</name>
    <dbReference type="NCBI Taxonomy" id="4076"/>
    <lineage>
        <taxon>Eukaryota</taxon>
        <taxon>Viridiplantae</taxon>
        <taxon>Streptophyta</taxon>
        <taxon>Embryophyta</taxon>
        <taxon>Tracheophyta</taxon>
        <taxon>Spermatophyta</taxon>
        <taxon>Magnoliopsida</taxon>
        <taxon>eudicotyledons</taxon>
        <taxon>Gunneridae</taxon>
        <taxon>Pentapetalae</taxon>
        <taxon>asterids</taxon>
        <taxon>lamiids</taxon>
        <taxon>Solanales</taxon>
        <taxon>Solanaceae</taxon>
        <taxon>Solanoideae</taxon>
        <taxon>Datureae</taxon>
        <taxon>Datura</taxon>
    </lineage>
</organism>
<feature type="non-terminal residue" evidence="2">
    <location>
        <position position="1"/>
    </location>
</feature>
<sequence>RMKSKRKEVNVAEKSRKRGRPRKRDASSSSPKAGPARRFGTKAAEPHGITWFNTKREAKYSLERWIDYGRLALEFPVIRENIQGLGAGYIFNESERCNLILVREFYTNWDTSFENSTK</sequence>
<reference evidence="2 3" key="1">
    <citation type="journal article" date="2021" name="BMC Genomics">
        <title>Datura genome reveals duplications of psychoactive alkaloid biosynthetic genes and high mutation rate following tissue culture.</title>
        <authorList>
            <person name="Rajewski A."/>
            <person name="Carter-House D."/>
            <person name="Stajich J."/>
            <person name="Litt A."/>
        </authorList>
    </citation>
    <scope>NUCLEOTIDE SEQUENCE [LARGE SCALE GENOMIC DNA]</scope>
    <source>
        <strain evidence="2">AR-01</strain>
    </source>
</reference>
<evidence type="ECO:0000313" key="3">
    <source>
        <dbReference type="Proteomes" id="UP000823775"/>
    </source>
</evidence>
<evidence type="ECO:0000256" key="1">
    <source>
        <dbReference type="SAM" id="MobiDB-lite"/>
    </source>
</evidence>
<feature type="non-terminal residue" evidence="2">
    <location>
        <position position="118"/>
    </location>
</feature>
<dbReference type="EMBL" id="JACEIK010002725">
    <property type="protein sequence ID" value="MCD9638553.1"/>
    <property type="molecule type" value="Genomic_DNA"/>
</dbReference>
<protein>
    <submittedName>
        <fullName evidence="2">Uncharacterized protein</fullName>
    </submittedName>
</protein>
<feature type="region of interest" description="Disordered" evidence="1">
    <location>
        <begin position="1"/>
        <end position="42"/>
    </location>
</feature>
<proteinExistence type="predicted"/>